<gene>
    <name evidence="2" type="ORF">H9814_02220</name>
</gene>
<evidence type="ECO:0000256" key="1">
    <source>
        <dbReference type="SAM" id="Phobius"/>
    </source>
</evidence>
<dbReference type="Proteomes" id="UP000824028">
    <property type="component" value="Unassembled WGS sequence"/>
</dbReference>
<evidence type="ECO:0000313" key="2">
    <source>
        <dbReference type="EMBL" id="HIZ32351.1"/>
    </source>
</evidence>
<keyword evidence="1" id="KW-1133">Transmembrane helix</keyword>
<comment type="caution">
    <text evidence="2">The sequence shown here is derived from an EMBL/GenBank/DDBJ whole genome shotgun (WGS) entry which is preliminary data.</text>
</comment>
<feature type="transmembrane region" description="Helical" evidence="1">
    <location>
        <begin position="201"/>
        <end position="220"/>
    </location>
</feature>
<evidence type="ECO:0000313" key="3">
    <source>
        <dbReference type="Proteomes" id="UP000824028"/>
    </source>
</evidence>
<dbReference type="Pfam" id="PF11188">
    <property type="entry name" value="DUF2975"/>
    <property type="match status" value="1"/>
</dbReference>
<proteinExistence type="predicted"/>
<dbReference type="InterPro" id="IPR021354">
    <property type="entry name" value="DUF2975"/>
</dbReference>
<keyword evidence="1" id="KW-0812">Transmembrane</keyword>
<feature type="transmembrane region" description="Helical" evidence="1">
    <location>
        <begin position="161"/>
        <end position="181"/>
    </location>
</feature>
<dbReference type="EMBL" id="DXBX01000018">
    <property type="protein sequence ID" value="HIZ32351.1"/>
    <property type="molecule type" value="Genomic_DNA"/>
</dbReference>
<organism evidence="2 3">
    <name type="scientific">Candidatus Bacteroides merdigallinarum</name>
    <dbReference type="NCBI Taxonomy" id="2838473"/>
    <lineage>
        <taxon>Bacteria</taxon>
        <taxon>Pseudomonadati</taxon>
        <taxon>Bacteroidota</taxon>
        <taxon>Bacteroidia</taxon>
        <taxon>Bacteroidales</taxon>
        <taxon>Bacteroidaceae</taxon>
        <taxon>Bacteroides</taxon>
    </lineage>
</organism>
<accession>A0A9D2E7U4</accession>
<protein>
    <submittedName>
        <fullName evidence="2">DUF2975 domain-containing protein</fullName>
    </submittedName>
</protein>
<feature type="transmembrane region" description="Helical" evidence="1">
    <location>
        <begin position="119"/>
        <end position="140"/>
    </location>
</feature>
<reference evidence="2" key="1">
    <citation type="journal article" date="2021" name="PeerJ">
        <title>Extensive microbial diversity within the chicken gut microbiome revealed by metagenomics and culture.</title>
        <authorList>
            <person name="Gilroy R."/>
            <person name="Ravi A."/>
            <person name="Getino M."/>
            <person name="Pursley I."/>
            <person name="Horton D.L."/>
            <person name="Alikhan N.F."/>
            <person name="Baker D."/>
            <person name="Gharbi K."/>
            <person name="Hall N."/>
            <person name="Watson M."/>
            <person name="Adriaenssens E.M."/>
            <person name="Foster-Nyarko E."/>
            <person name="Jarju S."/>
            <person name="Secka A."/>
            <person name="Antonio M."/>
            <person name="Oren A."/>
            <person name="Chaudhuri R.R."/>
            <person name="La Ragione R."/>
            <person name="Hildebrand F."/>
            <person name="Pallen M.J."/>
        </authorList>
    </citation>
    <scope>NUCLEOTIDE SEQUENCE</scope>
    <source>
        <strain evidence="2">ChiHjej9B8-1298</strain>
    </source>
</reference>
<reference evidence="2" key="2">
    <citation type="submission" date="2021-04" db="EMBL/GenBank/DDBJ databases">
        <authorList>
            <person name="Gilroy R."/>
        </authorList>
    </citation>
    <scope>NUCLEOTIDE SEQUENCE</scope>
    <source>
        <strain evidence="2">ChiHjej9B8-1298</strain>
    </source>
</reference>
<keyword evidence="1" id="KW-0472">Membrane</keyword>
<dbReference type="AlphaFoldDB" id="A0A9D2E7U4"/>
<sequence length="230" mass="25738">MKKRLNLLCAIVLLALGWSVVETGYYLLVGARMGMEAGWNQAKAEAEAEERGEKVTVAEDFQEIGDMKYVSLMPPALRGASKELFTDSVYNEKSGQYVPAAYATMLVSVETPGFWAKNVLGWVIFGAVVWALVVFIRLVVSINRSDIFSWRNVRRLRRLGILLLVAFGCSWLGAWLELQAMREVLSLRNYDLILPDESRGVTLLLGLCSLIVAEVFAIGLRMKEEQDLTI</sequence>
<name>A0A9D2E7U4_9BACE</name>